<organism evidence="1 2">
    <name type="scientific">Yersinia canariae</name>
    <dbReference type="NCBI Taxonomy" id="2607663"/>
    <lineage>
        <taxon>Bacteria</taxon>
        <taxon>Pseudomonadati</taxon>
        <taxon>Pseudomonadota</taxon>
        <taxon>Gammaproteobacteria</taxon>
        <taxon>Enterobacterales</taxon>
        <taxon>Yersiniaceae</taxon>
        <taxon>Yersinia</taxon>
    </lineage>
</organism>
<dbReference type="KEGG" id="yca:F0T03_06525"/>
<reference evidence="2" key="1">
    <citation type="submission" date="2019-09" db="EMBL/GenBank/DDBJ databases">
        <title>Yersinia canariae sp. nov., isolated from a human yersiniosis case.</title>
        <authorList>
            <person name="Nguyen S.V."/>
            <person name="Greig D."/>
            <person name="Hurley D."/>
            <person name="Cao Y."/>
            <person name="McCabe E."/>
            <person name="Mitchell M."/>
            <person name="Jenkins C."/>
            <person name="Fanning S."/>
        </authorList>
    </citation>
    <scope>NUCLEOTIDE SEQUENCE [LARGE SCALE GENOMIC DNA]</scope>
    <source>
        <strain evidence="2">NCTC 14382</strain>
    </source>
</reference>
<keyword evidence="2" id="KW-1185">Reference proteome</keyword>
<accession>A0A857EX61</accession>
<sequence length="113" mass="12543">MASVQGFEIISFDTFIAFLDAKGASLKCNLCEKEQLTIPQVSASCSMPVGMALGTYVNVFKENSIYGEVANRYYISLICKNCGHIMKIDAHTVLLWAKDYYISIQEGEKNVNS</sequence>
<proteinExistence type="predicted"/>
<dbReference type="RefSeq" id="WP_159677488.1">
    <property type="nucleotide sequence ID" value="NZ_CP043727.1"/>
</dbReference>
<name>A0A857EX61_9GAMM</name>
<gene>
    <name evidence="1" type="ORF">F0T03_06525</name>
</gene>
<evidence type="ECO:0000313" key="2">
    <source>
        <dbReference type="Proteomes" id="UP000464402"/>
    </source>
</evidence>
<evidence type="ECO:0000313" key="1">
    <source>
        <dbReference type="EMBL" id="QHB31850.1"/>
    </source>
</evidence>
<dbReference type="AlphaFoldDB" id="A0A857EX61"/>
<protein>
    <submittedName>
        <fullName evidence="1">Uncharacterized protein</fullName>
    </submittedName>
</protein>
<dbReference type="Proteomes" id="UP000464402">
    <property type="component" value="Chromosome"/>
</dbReference>
<dbReference type="EMBL" id="CP043727">
    <property type="protein sequence ID" value="QHB31850.1"/>
    <property type="molecule type" value="Genomic_DNA"/>
</dbReference>